<evidence type="ECO:0000313" key="1">
    <source>
        <dbReference type="EMBL" id="GAA3528173.1"/>
    </source>
</evidence>
<protein>
    <submittedName>
        <fullName evidence="1">Uncharacterized protein</fullName>
    </submittedName>
</protein>
<dbReference type="Proteomes" id="UP001500707">
    <property type="component" value="Unassembled WGS sequence"/>
</dbReference>
<reference evidence="2" key="1">
    <citation type="journal article" date="2019" name="Int. J. Syst. Evol. Microbiol.">
        <title>The Global Catalogue of Microorganisms (GCM) 10K type strain sequencing project: providing services to taxonomists for standard genome sequencing and annotation.</title>
        <authorList>
            <consortium name="The Broad Institute Genomics Platform"/>
            <consortium name="The Broad Institute Genome Sequencing Center for Infectious Disease"/>
            <person name="Wu L."/>
            <person name="Ma J."/>
        </authorList>
    </citation>
    <scope>NUCLEOTIDE SEQUENCE [LARGE SCALE GENOMIC DNA]</scope>
    <source>
        <strain evidence="2">JCM 17656</strain>
    </source>
</reference>
<name>A0ABP6V6D1_9ACTN</name>
<dbReference type="EMBL" id="BAABCE010000001">
    <property type="protein sequence ID" value="GAA3528173.1"/>
    <property type="molecule type" value="Genomic_DNA"/>
</dbReference>
<gene>
    <name evidence="1" type="ORF">GCM10022295_07680</name>
</gene>
<accession>A0ABP6V6D1</accession>
<comment type="caution">
    <text evidence="1">The sequence shown here is derived from an EMBL/GenBank/DDBJ whole genome shotgun (WGS) entry which is preliminary data.</text>
</comment>
<proteinExistence type="predicted"/>
<keyword evidence="2" id="KW-1185">Reference proteome</keyword>
<organism evidence="1 2">
    <name type="scientific">Streptomyces osmaniensis</name>
    <dbReference type="NCBI Taxonomy" id="593134"/>
    <lineage>
        <taxon>Bacteria</taxon>
        <taxon>Bacillati</taxon>
        <taxon>Actinomycetota</taxon>
        <taxon>Actinomycetes</taxon>
        <taxon>Kitasatosporales</taxon>
        <taxon>Streptomycetaceae</taxon>
        <taxon>Streptomyces</taxon>
    </lineage>
</organism>
<sequence>MLPSREIDLAYPTWVDSPEDPELHMRWLFARNSHGHSLRDTLMALRLSHGIDVRVSLRALPFTPMAELYIVNSAEVLFSYCTVTRRGTDPVTREIYDVAPTGMSMLGRFQATTAGDRDAIFVEQSLLWFDSLWNTISTDLTLS</sequence>
<evidence type="ECO:0000313" key="2">
    <source>
        <dbReference type="Proteomes" id="UP001500707"/>
    </source>
</evidence>